<organism evidence="3">
    <name type="scientific">Cuerna arida</name>
    <dbReference type="NCBI Taxonomy" id="1464854"/>
    <lineage>
        <taxon>Eukaryota</taxon>
        <taxon>Metazoa</taxon>
        <taxon>Ecdysozoa</taxon>
        <taxon>Arthropoda</taxon>
        <taxon>Hexapoda</taxon>
        <taxon>Insecta</taxon>
        <taxon>Pterygota</taxon>
        <taxon>Neoptera</taxon>
        <taxon>Paraneoptera</taxon>
        <taxon>Hemiptera</taxon>
        <taxon>Auchenorrhyncha</taxon>
        <taxon>Membracoidea</taxon>
        <taxon>Cicadellidae</taxon>
        <taxon>Cicadellinae</taxon>
        <taxon>Proconiini</taxon>
        <taxon>Cuerna</taxon>
    </lineage>
</organism>
<sequence>MCENFRDRSSDLRELVQEPVSSDEEEVSDFDLGSGDSDSSTDFSSGSEDNYEPNSDDVRDWREEHTTHSEADDVGLPHGSSDTSSPPRPQDEPGPSCTAPNVVTTPMWLSIYPPEPEQQATFLLRESNTGPQNCPPRNSKPIDYFFLFFTQTIWRMITRETNIYADAKIRKGRNEGRVKRWSRLNQWVDITVSELKKYIAVMINMGLAF</sequence>
<reference evidence="3" key="1">
    <citation type="submission" date="2015-11" db="EMBL/GenBank/DDBJ databases">
        <title>De novo transcriptome assembly of four potential Pierce s Disease insect vectors from Arizona vineyards.</title>
        <authorList>
            <person name="Tassone E.E."/>
        </authorList>
    </citation>
    <scope>NUCLEOTIDE SEQUENCE</scope>
</reference>
<dbReference type="EMBL" id="GECZ01001929">
    <property type="protein sequence ID" value="JAS67840.1"/>
    <property type="molecule type" value="Transcribed_RNA"/>
</dbReference>
<dbReference type="Pfam" id="PF13843">
    <property type="entry name" value="DDE_Tnp_1_7"/>
    <property type="match status" value="1"/>
</dbReference>
<feature type="compositionally biased region" description="Basic and acidic residues" evidence="1">
    <location>
        <begin position="56"/>
        <end position="71"/>
    </location>
</feature>
<accession>A0A1B6GZJ9</accession>
<dbReference type="AlphaFoldDB" id="A0A1B6GZJ9"/>
<gene>
    <name evidence="3" type="ORF">g.10060</name>
</gene>
<evidence type="ECO:0000256" key="1">
    <source>
        <dbReference type="SAM" id="MobiDB-lite"/>
    </source>
</evidence>
<dbReference type="PANTHER" id="PTHR46599">
    <property type="entry name" value="PIGGYBAC TRANSPOSABLE ELEMENT-DERIVED PROTEIN 4"/>
    <property type="match status" value="1"/>
</dbReference>
<evidence type="ECO:0000313" key="3">
    <source>
        <dbReference type="EMBL" id="JAS67840.1"/>
    </source>
</evidence>
<dbReference type="PANTHER" id="PTHR46599:SF3">
    <property type="entry name" value="PIGGYBAC TRANSPOSABLE ELEMENT-DERIVED PROTEIN 4"/>
    <property type="match status" value="1"/>
</dbReference>
<feature type="compositionally biased region" description="Low complexity" evidence="1">
    <location>
        <begin position="30"/>
        <end position="48"/>
    </location>
</feature>
<feature type="compositionally biased region" description="Basic and acidic residues" evidence="1">
    <location>
        <begin position="1"/>
        <end position="16"/>
    </location>
</feature>
<protein>
    <recommendedName>
        <fullName evidence="2">PiggyBac transposable element-derived protein domain-containing protein</fullName>
    </recommendedName>
</protein>
<proteinExistence type="predicted"/>
<feature type="domain" description="PiggyBac transposable element-derived protein" evidence="2">
    <location>
        <begin position="141"/>
        <end position="207"/>
    </location>
</feature>
<feature type="region of interest" description="Disordered" evidence="1">
    <location>
        <begin position="1"/>
        <end position="102"/>
    </location>
</feature>
<dbReference type="InterPro" id="IPR029526">
    <property type="entry name" value="PGBD"/>
</dbReference>
<evidence type="ECO:0000259" key="2">
    <source>
        <dbReference type="Pfam" id="PF13843"/>
    </source>
</evidence>
<name>A0A1B6GZJ9_9HEMI</name>